<keyword evidence="7 12" id="KW-0411">Iron-sulfur</keyword>
<keyword evidence="3 12" id="KW-0004">4Fe-4S</keyword>
<evidence type="ECO:0000256" key="1">
    <source>
        <dbReference type="ARBA" id="ARBA00004496"/>
    </source>
</evidence>
<reference evidence="14 15" key="1">
    <citation type="journal article" date="2014" name="Genome Announc.">
        <title>Draft Genome Sequence of the Antitrypanosomally Active Sponge-Associated Bacterium Actinokineospora sp. Strain EG49.</title>
        <authorList>
            <person name="Harjes J."/>
            <person name="Ryu T."/>
            <person name="Abdelmohsen U.R."/>
            <person name="Moitinho-Silva L."/>
            <person name="Horn H."/>
            <person name="Ravasi T."/>
            <person name="Hentschel U."/>
        </authorList>
    </citation>
    <scope>NUCLEOTIDE SEQUENCE [LARGE SCALE GENOMIC DNA]</scope>
    <source>
        <strain evidence="14 15">EG49</strain>
    </source>
</reference>
<evidence type="ECO:0000256" key="10">
    <source>
        <dbReference type="ARBA" id="ARBA00023157"/>
    </source>
</evidence>
<dbReference type="GO" id="GO:0051539">
    <property type="term" value="F:4 iron, 4 sulfur cluster binding"/>
    <property type="evidence" value="ECO:0007669"/>
    <property type="project" value="UniProtKB-UniRule"/>
</dbReference>
<comment type="caution">
    <text evidence="14">The sequence shown here is derived from an EMBL/GenBank/DDBJ whole genome shotgun (WGS) entry which is preliminary data.</text>
</comment>
<evidence type="ECO:0000256" key="5">
    <source>
        <dbReference type="ARBA" id="ARBA00022723"/>
    </source>
</evidence>
<comment type="function">
    <text evidence="12">Acts as a transcriptional regulator. Probably redox-responsive. The apo- but not holo-form probably binds DNA.</text>
</comment>
<dbReference type="InterPro" id="IPR003482">
    <property type="entry name" value="Whib"/>
</dbReference>
<name>W7IY18_9PSEU</name>
<dbReference type="GO" id="GO:0046872">
    <property type="term" value="F:metal ion binding"/>
    <property type="evidence" value="ECO:0007669"/>
    <property type="project" value="UniProtKB-KW"/>
</dbReference>
<comment type="similarity">
    <text evidence="2 12">Belongs to the WhiB family.</text>
</comment>
<dbReference type="PROSITE" id="PS51674">
    <property type="entry name" value="4FE4S_WBL"/>
    <property type="match status" value="1"/>
</dbReference>
<keyword evidence="4 12" id="KW-0963">Cytoplasm</keyword>
<dbReference type="GO" id="GO:0003677">
    <property type="term" value="F:DNA binding"/>
    <property type="evidence" value="ECO:0007669"/>
    <property type="project" value="UniProtKB-UniRule"/>
</dbReference>
<gene>
    <name evidence="12" type="primary">whiB</name>
    <name evidence="14" type="ORF">UO65_5809</name>
</gene>
<evidence type="ECO:0000256" key="7">
    <source>
        <dbReference type="ARBA" id="ARBA00023014"/>
    </source>
</evidence>
<evidence type="ECO:0000256" key="6">
    <source>
        <dbReference type="ARBA" id="ARBA00023004"/>
    </source>
</evidence>
<keyword evidence="8 12" id="KW-0805">Transcription regulation</keyword>
<dbReference type="HAMAP" id="MF_01479">
    <property type="entry name" value="WhiB"/>
    <property type="match status" value="1"/>
</dbReference>
<feature type="domain" description="4Fe-4S Wbl-type" evidence="13">
    <location>
        <begin position="22"/>
        <end position="86"/>
    </location>
</feature>
<accession>A0A8E2X281</accession>
<evidence type="ECO:0000256" key="9">
    <source>
        <dbReference type="ARBA" id="ARBA00023125"/>
    </source>
</evidence>
<dbReference type="GO" id="GO:0045454">
    <property type="term" value="P:cell redox homeostasis"/>
    <property type="evidence" value="ECO:0007669"/>
    <property type="project" value="TreeGrafter"/>
</dbReference>
<evidence type="ECO:0000256" key="11">
    <source>
        <dbReference type="ARBA" id="ARBA00023163"/>
    </source>
</evidence>
<comment type="subcellular location">
    <subcellularLocation>
        <location evidence="1 12">Cytoplasm</location>
    </subcellularLocation>
</comment>
<keyword evidence="11 12" id="KW-0804">Transcription</keyword>
<feature type="binding site" evidence="12">
    <location>
        <position position="53"/>
    </location>
    <ligand>
        <name>[4Fe-4S] cluster</name>
        <dbReference type="ChEBI" id="CHEBI:49883"/>
    </ligand>
</feature>
<evidence type="ECO:0000256" key="8">
    <source>
        <dbReference type="ARBA" id="ARBA00023015"/>
    </source>
</evidence>
<keyword evidence="6 12" id="KW-0408">Iron</keyword>
<evidence type="ECO:0000256" key="12">
    <source>
        <dbReference type="HAMAP-Rule" id="MF_01479"/>
    </source>
</evidence>
<organism evidence="14 15">
    <name type="scientific">Actinokineospora spheciospongiae</name>
    <dbReference type="NCBI Taxonomy" id="909613"/>
    <lineage>
        <taxon>Bacteria</taxon>
        <taxon>Bacillati</taxon>
        <taxon>Actinomycetota</taxon>
        <taxon>Actinomycetes</taxon>
        <taxon>Pseudonocardiales</taxon>
        <taxon>Pseudonocardiaceae</taxon>
        <taxon>Actinokineospora</taxon>
    </lineage>
</organism>
<evidence type="ECO:0000259" key="13">
    <source>
        <dbReference type="PROSITE" id="PS51674"/>
    </source>
</evidence>
<dbReference type="GO" id="GO:0047134">
    <property type="term" value="F:protein-disulfide reductase [NAD(P)H] activity"/>
    <property type="evidence" value="ECO:0007669"/>
    <property type="project" value="TreeGrafter"/>
</dbReference>
<dbReference type="EMBL" id="AYXG01000225">
    <property type="protein sequence ID" value="EWC58939.1"/>
    <property type="molecule type" value="Genomic_DNA"/>
</dbReference>
<dbReference type="GO" id="GO:0005737">
    <property type="term" value="C:cytoplasm"/>
    <property type="evidence" value="ECO:0007669"/>
    <property type="project" value="UniProtKB-SubCell"/>
</dbReference>
<dbReference type="GO" id="GO:0035731">
    <property type="term" value="F:dinitrosyl-iron complex binding"/>
    <property type="evidence" value="ECO:0007669"/>
    <property type="project" value="UniProtKB-UniRule"/>
</dbReference>
<comment type="PTM">
    <text evidence="12">The Fe-S cluster can be nitrosylated by nitric oxide (NO).</text>
</comment>
<evidence type="ECO:0000313" key="14">
    <source>
        <dbReference type="EMBL" id="EWC58939.1"/>
    </source>
</evidence>
<keyword evidence="10 12" id="KW-1015">Disulfide bond</keyword>
<dbReference type="GO" id="GO:0045892">
    <property type="term" value="P:negative regulation of DNA-templated transcription"/>
    <property type="evidence" value="ECO:0007669"/>
    <property type="project" value="TreeGrafter"/>
</dbReference>
<dbReference type="STRING" id="909613.UO65_5809"/>
<accession>W7IY18</accession>
<comment type="PTM">
    <text evidence="12">Upon Fe-S cluster removal intramolecular disulfide bonds are formed.</text>
</comment>
<protein>
    <recommendedName>
        <fullName evidence="12">Transcriptional regulator WhiB</fullName>
    </recommendedName>
</protein>
<feature type="binding site" evidence="12">
    <location>
        <position position="56"/>
    </location>
    <ligand>
        <name>[4Fe-4S] cluster</name>
        <dbReference type="ChEBI" id="CHEBI:49883"/>
    </ligand>
</feature>
<evidence type="ECO:0000256" key="2">
    <source>
        <dbReference type="ARBA" id="ARBA00006597"/>
    </source>
</evidence>
<keyword evidence="5 12" id="KW-0479">Metal-binding</keyword>
<proteinExistence type="inferred from homology"/>
<evidence type="ECO:0000256" key="4">
    <source>
        <dbReference type="ARBA" id="ARBA00022490"/>
    </source>
</evidence>
<dbReference type="PANTHER" id="PTHR38839:SF5">
    <property type="entry name" value="TRANSCRIPTIONAL REGULATOR WHID"/>
    <property type="match status" value="1"/>
</dbReference>
<dbReference type="Proteomes" id="UP000019277">
    <property type="component" value="Unassembled WGS sequence"/>
</dbReference>
<evidence type="ECO:0000313" key="15">
    <source>
        <dbReference type="Proteomes" id="UP000019277"/>
    </source>
</evidence>
<keyword evidence="15" id="KW-1185">Reference proteome</keyword>
<keyword evidence="9 12" id="KW-0238">DNA-binding</keyword>
<dbReference type="Pfam" id="PF02467">
    <property type="entry name" value="Whib"/>
    <property type="match status" value="1"/>
</dbReference>
<comment type="cofactor">
    <cofactor evidence="12">
        <name>[4Fe-4S] cluster</name>
        <dbReference type="ChEBI" id="CHEBI:49883"/>
    </cofactor>
    <text evidence="12">Binds 1 [4Fe-4S] cluster per subunit. Following nitrosylation of the [4Fe-4S] cluster binds 1 [4Fe-8(NO)] cluster per subunit.</text>
</comment>
<dbReference type="RefSeq" id="WP_035288619.1">
    <property type="nucleotide sequence ID" value="NZ_AYXG01000225.1"/>
</dbReference>
<dbReference type="eggNOG" id="ENOG5032S23">
    <property type="taxonomic scope" value="Bacteria"/>
</dbReference>
<sequence length="101" mass="11157">MSDVSRLPGPIADTWDWQRHGSCRGMDSARFFHPDSERGQARAARVRTAKEICQGCPVLAQCREHALTVVEPYGIWGGLDEAERRAAHAARTRVSKAGVRA</sequence>
<dbReference type="InterPro" id="IPR034768">
    <property type="entry name" value="4FE4S_WBL"/>
</dbReference>
<dbReference type="AlphaFoldDB" id="W7IY18"/>
<evidence type="ECO:0000256" key="3">
    <source>
        <dbReference type="ARBA" id="ARBA00022485"/>
    </source>
</evidence>
<dbReference type="OrthoDB" id="4954884at2"/>
<feature type="binding site" evidence="12">
    <location>
        <position position="23"/>
    </location>
    <ligand>
        <name>[4Fe-4S] cluster</name>
        <dbReference type="ChEBI" id="CHEBI:49883"/>
    </ligand>
</feature>
<dbReference type="PANTHER" id="PTHR38839">
    <property type="entry name" value="TRANSCRIPTIONAL REGULATOR WHID-RELATED"/>
    <property type="match status" value="1"/>
</dbReference>
<feature type="binding site" evidence="12">
    <location>
        <position position="62"/>
    </location>
    <ligand>
        <name>[4Fe-4S] cluster</name>
        <dbReference type="ChEBI" id="CHEBI:49883"/>
    </ligand>
</feature>